<proteinExistence type="predicted"/>
<dbReference type="SUPFAM" id="SSF53756">
    <property type="entry name" value="UDP-Glycosyltransferase/glycogen phosphorylase"/>
    <property type="match status" value="1"/>
</dbReference>
<comment type="caution">
    <text evidence="5">The sequence shown here is derived from an EMBL/GenBank/DDBJ whole genome shotgun (WGS) entry which is preliminary data.</text>
</comment>
<feature type="compositionally biased region" description="Low complexity" evidence="2">
    <location>
        <begin position="1097"/>
        <end position="1111"/>
    </location>
</feature>
<feature type="domain" description="Glycosyltransferase family 28 N-terminal" evidence="3">
    <location>
        <begin position="168"/>
        <end position="226"/>
    </location>
</feature>
<keyword evidence="6" id="KW-1185">Reference proteome</keyword>
<dbReference type="InterPro" id="IPR010610">
    <property type="entry name" value="EryCIII-like_C"/>
</dbReference>
<dbReference type="Pfam" id="PF03033">
    <property type="entry name" value="Glyco_transf_28"/>
    <property type="match status" value="1"/>
</dbReference>
<accession>A0A8H4N0K7</accession>
<dbReference type="Gene3D" id="3.40.50.2000">
    <property type="entry name" value="Glycogen Phosphorylase B"/>
    <property type="match status" value="2"/>
</dbReference>
<feature type="region of interest" description="Disordered" evidence="2">
    <location>
        <begin position="1"/>
        <end position="94"/>
    </location>
</feature>
<feature type="compositionally biased region" description="Low complexity" evidence="2">
    <location>
        <begin position="755"/>
        <end position="768"/>
    </location>
</feature>
<dbReference type="FunFam" id="3.40.50.2000:FF:000100">
    <property type="entry name" value="Glycosyltransferase family 1 protein"/>
    <property type="match status" value="1"/>
</dbReference>
<reference evidence="5" key="1">
    <citation type="submission" date="2020-04" db="EMBL/GenBank/DDBJ databases">
        <title>Genome Assembly and Annotation of Botryosphaeria dothidea sdau 11-99, a Latent Pathogen of Apple Fruit Ring Rot in China.</title>
        <authorList>
            <person name="Yu C."/>
            <person name="Diao Y."/>
            <person name="Lu Q."/>
            <person name="Zhao J."/>
            <person name="Cui S."/>
            <person name="Peng C."/>
            <person name="He B."/>
            <person name="Liu H."/>
        </authorList>
    </citation>
    <scope>NUCLEOTIDE SEQUENCE [LARGE SCALE GENOMIC DNA]</scope>
    <source>
        <strain evidence="5">Sdau11-99</strain>
    </source>
</reference>
<protein>
    <submittedName>
        <fullName evidence="5">UDP-glucuronosyl/UDP-glucosyltransferase</fullName>
    </submittedName>
</protein>
<dbReference type="PANTHER" id="PTHR48050:SF13">
    <property type="entry name" value="STEROL 3-BETA-GLUCOSYLTRANSFERASE UGT80A2"/>
    <property type="match status" value="1"/>
</dbReference>
<feature type="region of interest" description="Disordered" evidence="2">
    <location>
        <begin position="1164"/>
        <end position="1183"/>
    </location>
</feature>
<gene>
    <name evidence="5" type="ORF">GTA08_BOTSDO09913</name>
</gene>
<dbReference type="PANTHER" id="PTHR48050">
    <property type="entry name" value="STEROL 3-BETA-GLUCOSYLTRANSFERASE"/>
    <property type="match status" value="1"/>
</dbReference>
<dbReference type="InterPro" id="IPR004276">
    <property type="entry name" value="GlycoTrans_28_N"/>
</dbReference>
<feature type="compositionally biased region" description="Low complexity" evidence="2">
    <location>
        <begin position="1286"/>
        <end position="1297"/>
    </location>
</feature>
<evidence type="ECO:0000256" key="2">
    <source>
        <dbReference type="SAM" id="MobiDB-lite"/>
    </source>
</evidence>
<feature type="compositionally biased region" description="Polar residues" evidence="2">
    <location>
        <begin position="727"/>
        <end position="736"/>
    </location>
</feature>
<dbReference type="InterPro" id="IPR002213">
    <property type="entry name" value="UDP_glucos_trans"/>
</dbReference>
<dbReference type="GO" id="GO:0005975">
    <property type="term" value="P:carbohydrate metabolic process"/>
    <property type="evidence" value="ECO:0007669"/>
    <property type="project" value="InterPro"/>
</dbReference>
<evidence type="ECO:0000259" key="4">
    <source>
        <dbReference type="Pfam" id="PF06722"/>
    </source>
</evidence>
<sequence>MASAPPPGDSRAAAAEPNPLSQAAEAIAAAERDNQHRSRQNTQNDSSSAAPAGSAAAENPSGSSHQTQQNQDPQSLADTIPAEPPPSYSETLGNIAEDGELGTRASVADDGRVNIHIDQKNRRLSSLLMPALRSQVDAVAREPALPAPYIPPSLGGEPGKEPPPPLNVVIHVVGSRGDVQPFVALGKVLMETYGHRVRLATHPTFKKFVEENGLEFFSIGGDPAELMAFMVKNPGLMPGFDTLRNGDVGKRRKGIAEIIEGCWRSCIESGDGFGVDSEQRTEAWVNSPNYDPQVPANTTGRPFVADAIIANPPSFSHVHCAEKLGIPLHMMFTMPWSPTQAFPHPLANIQSTNADSSLTNYLSYALVDMLTWQGLGDIINRFRQRTLHLEAVSSMAAPGMLHRMRVPYTYCWSPALIPKPRDWGNFLSISGFYFLSLASNYTPEPELAAFLEAGPPPVYIGFGSIVVDDPNGMTKLIFEAVKKAGVRALVSKGWGGFGADQIGVPEGVFMLGNVPHDWLFKHVSCVVHHGGAGTTSAGIACGKPTVVVPFFGDQPFWGSMVARAGAGPEPIPYKQLTSENLAEAIQHALKPTSQERAHELAAKINQEKGCDVGAQSFHQQLKVDELRCSVIPNRAAVWRVKRTKIRLSALAAVVLANENIISFSDLKLYRPREYEPDAGPWDPVTGVTSAVMGTVTSMMMGVADLPVETLKALRIHPDTKSNKTHSRSGSNPQTPGASAGECSGSARNSTDDRGPLTPGSSASGTSTPRHSDGPQVSVTENYSELHERANTSLQGSVKSGSTCGHSHRSSLGAALGRSRSRSNSRTRSSTPHSHDDSQTTKTTADTEHTSFSVESALQSGKGVSRIVGAGMKVPMDVMLGLQRGFHNTSKLYGEEPRQVEKVTGFSSGLKVAGKEFGTGLYEGISGIITQPLKGAKEDGAGGFIKGVGRGIAGIALKPQAAAFAIPAYTMKGVYMAIRKPFGASIENYIIAARTAQGWEEYNKSTAEERALIVEIYRYIISHVKKKRNPGEKEMEAIHVLVQKRRQKACEHRLGLQQFLGWRPAGENSSEAAAVSSTQPPTLSQQQQQSSYRYVPPTGTQPQSSSGLSPQQSYAYNANLGAAVLQKGENEDLEEAIRNSLAEVSRGNPDEDRLIERAMRNSIKELEANPQADEQYSAEEEAEVLQRVLEQSRLEAESLRSGHSHGGGAADTDELEEALRRSRLDTSAQRAVQHGTDSEWDTDSSPASPPTVGEVDTGTLASHRSTIIGELASPATERGGVLPPPAELVQGGLQQEGVLGREEEEDEELKRAIEASEREGREKAEAEEKARREEEIVMEYVKKQSLAEAEHRRKIGEGSGADARP</sequence>
<organism evidence="5 6">
    <name type="scientific">Botryosphaeria dothidea</name>
    <dbReference type="NCBI Taxonomy" id="55169"/>
    <lineage>
        <taxon>Eukaryota</taxon>
        <taxon>Fungi</taxon>
        <taxon>Dikarya</taxon>
        <taxon>Ascomycota</taxon>
        <taxon>Pezizomycotina</taxon>
        <taxon>Dothideomycetes</taxon>
        <taxon>Dothideomycetes incertae sedis</taxon>
        <taxon>Botryosphaeriales</taxon>
        <taxon>Botryosphaeriaceae</taxon>
        <taxon>Botryosphaeria</taxon>
    </lineage>
</organism>
<dbReference type="FunFam" id="3.40.50.2000:FF:000009">
    <property type="entry name" value="Sterol 3-beta-glucosyltransferase UGT80A2"/>
    <property type="match status" value="1"/>
</dbReference>
<evidence type="ECO:0000313" key="5">
    <source>
        <dbReference type="EMBL" id="KAF4301676.1"/>
    </source>
</evidence>
<dbReference type="Pfam" id="PF06722">
    <property type="entry name" value="EryCIII-like_C"/>
    <property type="match status" value="1"/>
</dbReference>
<evidence type="ECO:0000259" key="3">
    <source>
        <dbReference type="Pfam" id="PF03033"/>
    </source>
</evidence>
<dbReference type="CDD" id="cd03784">
    <property type="entry name" value="GT1_Gtf-like"/>
    <property type="match status" value="1"/>
</dbReference>
<evidence type="ECO:0000313" key="6">
    <source>
        <dbReference type="Proteomes" id="UP000572817"/>
    </source>
</evidence>
<feature type="region of interest" description="Disordered" evidence="2">
    <location>
        <begin position="1194"/>
        <end position="1364"/>
    </location>
</feature>
<feature type="compositionally biased region" description="Low complexity" evidence="2">
    <location>
        <begin position="46"/>
        <end position="64"/>
    </location>
</feature>
<feature type="compositionally biased region" description="Polar residues" evidence="2">
    <location>
        <begin position="65"/>
        <end position="77"/>
    </location>
</feature>
<feature type="region of interest" description="Disordered" evidence="2">
    <location>
        <begin position="1069"/>
        <end position="1111"/>
    </location>
</feature>
<dbReference type="EMBL" id="WWBZ02000073">
    <property type="protein sequence ID" value="KAF4301676.1"/>
    <property type="molecule type" value="Genomic_DNA"/>
</dbReference>
<feature type="compositionally biased region" description="Basic and acidic residues" evidence="2">
    <location>
        <begin position="832"/>
        <end position="848"/>
    </location>
</feature>
<dbReference type="SMART" id="SM00726">
    <property type="entry name" value="UIM"/>
    <property type="match status" value="5"/>
</dbReference>
<feature type="compositionally biased region" description="Basic and acidic residues" evidence="2">
    <location>
        <begin position="1307"/>
        <end position="1334"/>
    </location>
</feature>
<feature type="region of interest" description="Disordered" evidence="2">
    <location>
        <begin position="789"/>
        <end position="857"/>
    </location>
</feature>
<feature type="domain" description="Erythromycin biosynthesis protein CIII-like C-terminal" evidence="4">
    <location>
        <begin position="503"/>
        <end position="603"/>
    </location>
</feature>
<name>A0A8H4N0K7_9PEZI</name>
<dbReference type="InterPro" id="IPR003903">
    <property type="entry name" value="UIM_dom"/>
</dbReference>
<evidence type="ECO:0000256" key="1">
    <source>
        <dbReference type="ARBA" id="ARBA00022679"/>
    </source>
</evidence>
<feature type="region of interest" description="Disordered" evidence="2">
    <location>
        <begin position="718"/>
        <end position="776"/>
    </location>
</feature>
<keyword evidence="1" id="KW-0808">Transferase</keyword>
<dbReference type="PROSITE" id="PS50330">
    <property type="entry name" value="UIM"/>
    <property type="match status" value="1"/>
</dbReference>
<dbReference type="InterPro" id="IPR050426">
    <property type="entry name" value="Glycosyltransferase_28"/>
</dbReference>
<dbReference type="GO" id="GO:0016906">
    <property type="term" value="F:sterol 3-beta-glucosyltransferase activity"/>
    <property type="evidence" value="ECO:0007669"/>
    <property type="project" value="UniProtKB-ARBA"/>
</dbReference>
<feature type="compositionally biased region" description="Polar residues" evidence="2">
    <location>
        <begin position="790"/>
        <end position="804"/>
    </location>
</feature>
<feature type="compositionally biased region" description="Low complexity" evidence="2">
    <location>
        <begin position="1075"/>
        <end position="1090"/>
    </location>
</feature>
<dbReference type="OrthoDB" id="5835829at2759"/>
<dbReference type="Proteomes" id="UP000572817">
    <property type="component" value="Unassembled WGS sequence"/>
</dbReference>